<organism evidence="2 3">
    <name type="scientific">Oikopleura dioica</name>
    <name type="common">Tunicate</name>
    <dbReference type="NCBI Taxonomy" id="34765"/>
    <lineage>
        <taxon>Eukaryota</taxon>
        <taxon>Metazoa</taxon>
        <taxon>Chordata</taxon>
        <taxon>Tunicata</taxon>
        <taxon>Appendicularia</taxon>
        <taxon>Copelata</taxon>
        <taxon>Oikopleuridae</taxon>
        <taxon>Oikopleura</taxon>
    </lineage>
</organism>
<name>A0ABN7SJS0_OIKDI</name>
<feature type="chain" id="PRO_5045706318" evidence="1">
    <location>
        <begin position="19"/>
        <end position="123"/>
    </location>
</feature>
<gene>
    <name evidence="2" type="ORF">OKIOD_LOCUS9186</name>
</gene>
<dbReference type="EMBL" id="OU015566">
    <property type="protein sequence ID" value="CAG5102687.1"/>
    <property type="molecule type" value="Genomic_DNA"/>
</dbReference>
<keyword evidence="3" id="KW-1185">Reference proteome</keyword>
<feature type="signal peptide" evidence="1">
    <location>
        <begin position="1"/>
        <end position="18"/>
    </location>
</feature>
<protein>
    <submittedName>
        <fullName evidence="2">Oidioi.mRNA.OKI2018_I69.chr1.g421.t1.cds</fullName>
    </submittedName>
</protein>
<evidence type="ECO:0000256" key="1">
    <source>
        <dbReference type="SAM" id="SignalP"/>
    </source>
</evidence>
<keyword evidence="1" id="KW-0732">Signal</keyword>
<accession>A0ABN7SJS0</accession>
<proteinExistence type="predicted"/>
<dbReference type="Proteomes" id="UP001158576">
    <property type="component" value="Chromosome 1"/>
</dbReference>
<evidence type="ECO:0000313" key="3">
    <source>
        <dbReference type="Proteomes" id="UP001158576"/>
    </source>
</evidence>
<evidence type="ECO:0000313" key="2">
    <source>
        <dbReference type="EMBL" id="CAG5102687.1"/>
    </source>
</evidence>
<sequence>MKVSIALIAAVFAEQAIPATFKDCWDKFNRELRKCERLNEPEDQLVCLFELFRDTSFCVLESLCDRFDEETDDCTSAPTAEAKCVKKILDESIFFARDQDWQTVDFQQAVRELEEDSYSCFSK</sequence>
<reference evidence="2 3" key="1">
    <citation type="submission" date="2021-04" db="EMBL/GenBank/DDBJ databases">
        <authorList>
            <person name="Bliznina A."/>
        </authorList>
    </citation>
    <scope>NUCLEOTIDE SEQUENCE [LARGE SCALE GENOMIC DNA]</scope>
</reference>